<dbReference type="EMBL" id="JAUTXU010000031">
    <property type="protein sequence ID" value="KAK3718573.1"/>
    <property type="molecule type" value="Genomic_DNA"/>
</dbReference>
<dbReference type="Proteomes" id="UP001281147">
    <property type="component" value="Unassembled WGS sequence"/>
</dbReference>
<gene>
    <name evidence="1" type="ORF">LTR37_005077</name>
</gene>
<evidence type="ECO:0000313" key="1">
    <source>
        <dbReference type="EMBL" id="KAK3718573.1"/>
    </source>
</evidence>
<proteinExistence type="predicted"/>
<comment type="caution">
    <text evidence="1">The sequence shown here is derived from an EMBL/GenBank/DDBJ whole genome shotgun (WGS) entry which is preliminary data.</text>
</comment>
<reference evidence="1" key="1">
    <citation type="submission" date="2023-07" db="EMBL/GenBank/DDBJ databases">
        <title>Black Yeasts Isolated from many extreme environments.</title>
        <authorList>
            <person name="Coleine C."/>
            <person name="Stajich J.E."/>
            <person name="Selbmann L."/>
        </authorList>
    </citation>
    <scope>NUCLEOTIDE SEQUENCE</scope>
    <source>
        <strain evidence="1">CCFEE 5714</strain>
    </source>
</reference>
<accession>A0ACC3NKR3</accession>
<name>A0ACC3NKR3_9PEZI</name>
<keyword evidence="2" id="KW-1185">Reference proteome</keyword>
<organism evidence="1 2">
    <name type="scientific">Vermiconidia calcicola</name>
    <dbReference type="NCBI Taxonomy" id="1690605"/>
    <lineage>
        <taxon>Eukaryota</taxon>
        <taxon>Fungi</taxon>
        <taxon>Dikarya</taxon>
        <taxon>Ascomycota</taxon>
        <taxon>Pezizomycotina</taxon>
        <taxon>Dothideomycetes</taxon>
        <taxon>Dothideomycetidae</taxon>
        <taxon>Mycosphaerellales</taxon>
        <taxon>Extremaceae</taxon>
        <taxon>Vermiconidia</taxon>
    </lineage>
</organism>
<evidence type="ECO:0000313" key="2">
    <source>
        <dbReference type="Proteomes" id="UP001281147"/>
    </source>
</evidence>
<sequence>MARAEFFYVGDENTEDVHEYEPGGYHPVLLGDVLPKDSAIQEPRYRVMQKLGSGSFATVWLARDIVGSLGYVALKIGISRVHGINNENRILRWLQDTADEQSSVGSQAVIGLLDDFVIQGPNGTHDCTVTEVLGTMRDFRTTPAFSANRKDISLQLLQGVSYLHEKEVAHADLHLDNLGVSLPQLQDRSEGEIMDHFANPECAAVIARDPRKPTHHLPPYLVDSISIIEYLTETHALSNDMPVRVKIMDFGNAFRNRVERPPPNTPIHIRAPEISLCELSNTQVGGDWDHRVDIWATACTLYEMIRGIEMIYGVGGKSVIYEMVKLAGPLPPSWMAYWDVESFENFRAKHDESAAGNPDGTWARSLNDLFPEEPRRRVLNSKQDTEQFIDLLRKMLKIDPSDRPPIASLLDHPWFTNS</sequence>
<protein>
    <submittedName>
        <fullName evidence="1">Uncharacterized protein</fullName>
    </submittedName>
</protein>